<dbReference type="Gene3D" id="1.10.260.130">
    <property type="match status" value="1"/>
</dbReference>
<dbReference type="SUPFAM" id="SSF48403">
    <property type="entry name" value="Ankyrin repeat"/>
    <property type="match status" value="1"/>
</dbReference>
<dbReference type="CDD" id="cd00180">
    <property type="entry name" value="PKc"/>
    <property type="match status" value="1"/>
</dbReference>
<dbReference type="PROSITE" id="PS50088">
    <property type="entry name" value="ANK_REPEAT"/>
    <property type="match status" value="3"/>
</dbReference>
<evidence type="ECO:0000313" key="2">
    <source>
        <dbReference type="EMBL" id="GFF15850.1"/>
    </source>
</evidence>
<protein>
    <submittedName>
        <fullName evidence="2">Putative 2-5A-dependent ribonuclease</fullName>
    </submittedName>
</protein>
<proteinExistence type="predicted"/>
<dbReference type="SMART" id="SM00220">
    <property type="entry name" value="S_TKc"/>
    <property type="match status" value="1"/>
</dbReference>
<gene>
    <name evidence="2" type="ORF">ATEIFO6365_0005004000</name>
</gene>
<dbReference type="InterPro" id="IPR008271">
    <property type="entry name" value="Ser/Thr_kinase_AS"/>
</dbReference>
<dbReference type="InterPro" id="IPR011009">
    <property type="entry name" value="Kinase-like_dom_sf"/>
</dbReference>
<reference evidence="2 3" key="1">
    <citation type="submission" date="2020-01" db="EMBL/GenBank/DDBJ databases">
        <title>Aspergillus terreus IFO 6365 whole genome shotgun sequence.</title>
        <authorList>
            <person name="Kanamasa S."/>
            <person name="Takahashi H."/>
        </authorList>
    </citation>
    <scope>NUCLEOTIDE SEQUENCE [LARGE SCALE GENOMIC DNA]</scope>
    <source>
        <strain evidence="2 3">IFO 6365</strain>
    </source>
</reference>
<dbReference type="PROSITE" id="PS50297">
    <property type="entry name" value="ANK_REP_REGION"/>
    <property type="match status" value="3"/>
</dbReference>
<comment type="caution">
    <text evidence="2">The sequence shown here is derived from an EMBL/GenBank/DDBJ whole genome shotgun (WGS) entry which is preliminary data.</text>
</comment>
<dbReference type="VEuPathDB" id="FungiDB:ATEG_04985"/>
<name>A0A5M3Z401_ASPTE</name>
<dbReference type="PANTHER" id="PTHR34853:SF5">
    <property type="entry name" value="LIP-DOMAIN-CONTAINING PROTEIN-RELATED"/>
    <property type="match status" value="1"/>
</dbReference>
<keyword evidence="1" id="KW-0378">Hydrolase</keyword>
<sequence>MFPFSTTRRRSVSFQMTIQNLLDDAIEKPHIPLETFVPRQRLAEIWTTERLEEFVQYLKPGVDRTSIPLIQREFLQTISILMYIEWGEWSRFSEIFVAHTDRTGRRDRTDLHIPQYTLAVLQQDNFLGRRAGVKFLNAQYTFCPIDIEKGANLIRSKEWRLPFLETGSEILGRGGFGHVTKEEIPKSHFLISKGVFSQTNLVVARKVFQSRGDFHREIRILNEIRSSLSQHDRVALHLSTVTVGDEFHILSPVADMDLEKFLNGGHLPPDDFTMAELMQEAAKLAGALDILHDHLQGEHPRRFCHRDLKPANILVFLDRDSPNFPRVGKWKITDFGLSVINSQERPIPMEEFVTQTDNQQVWVEGAYQAPEVFQRTASGRRSDIWSFGCILVRILAFKLDGIQGLRKLDERRGKAADGVSNYVDDYFNRGEPRILNPHIEEWINELPNRYEEYSEGFKEGCRKILLKMLKIDKEERPTASEVAFELQGLQQLSLVRRPRDDSISVHTSGSSTLPPRSSVSDPPSWPQTSGSNLRSCFTSSPEHLVSEIENHHEAGVQVILNGHVDVERNVKNDRPLIHAINHDFPAGVDQLLRYRQGVNIEKRDSKGNTPLGLAVKQGNLRIVNLLLNAGACVNAVSQHGITPIMTAARNGDIILFQTLLDRGADCTTYSEVGLTCLHYATYSETGAGIIRILVAEFNGADVPRKGSNGEMPLLTLIKNYADRDSWWERFGALINDGKADVNQGDVQGVTPLSLAVDEQNPRLFRRLIQLGASMEGIAIPRSLRSDMADAVRPMAASTTGTLRFLDFPAEVRLAIYRYLIPNIPIRNFNLIRGRSKTIVLRRDGGRCCPALLRTSRLIYNEVVQEWYGSTQYEVVLDTKYILFCGQLVPPYAPIPSTLRYVHSMKLCISMQGTPQYIHSQSTVEHLLGFQDRIAMLARLLSDRPSCRLQHLCMEIGINIPLLLSLCKTPTGMLELLSWNLGPLRSHVRDLKSVHIELKEQSYGIQSQEFQQSYAELRSIMYTDQPLMHRSPCVACALGLPQGIESNYFALPLSHHDLPVAQTNASAMRILSLVTIQLSLYVACGLSSAPKEDEAPIPPSKDPFYTPPAGYQDAKPGTILSHREVPYPVANLGAHDKPSHAYQILYRTTDSFGNATATVTTVLVPENTHGTKILSYQFAVDSAATRCAPSYTIRKHLKEDLLMDKMTKLQFLLSTDALAKGWVVAIPDFEGPNAAYMANVKAGYAVLDGIRAVLSSTSFTNVSSSAAIAMWGYSGGSLATGLAAELQPLYAPELKISGSALGGTVWRTPTIPNRLNKKASAGLLFAAMHGLANEYPEVASLIREGLVDDAKKREKFMKAGDQCLLEYLVEFAHNDVFSYFKDPQLPNHPLLRRIEAANDMGKHTPRMPLLIYKGALDADSPLNDTEVLASQYCAEGATVDLREVTTHNHFVLGVDGFLAAIPWLEDRLKGVPVEHECKKSKGPVPLSDSGSLEALLGTPILDAESAQVSDTTIARLHAIHEEEAAMQMKRVKNTSEGRSEHVENV</sequence>
<dbReference type="PROSITE" id="PS50011">
    <property type="entry name" value="PROTEIN_KINASE_DOM"/>
    <property type="match status" value="1"/>
</dbReference>
<dbReference type="GO" id="GO:0005524">
    <property type="term" value="F:ATP binding"/>
    <property type="evidence" value="ECO:0007669"/>
    <property type="project" value="InterPro"/>
</dbReference>
<dbReference type="OrthoDB" id="2373480at2759"/>
<dbReference type="Pfam" id="PF13606">
    <property type="entry name" value="Ank_3"/>
    <property type="match status" value="1"/>
</dbReference>
<keyword evidence="3" id="KW-1185">Reference proteome</keyword>
<dbReference type="InterPro" id="IPR036770">
    <property type="entry name" value="Ankyrin_rpt-contain_sf"/>
</dbReference>
<dbReference type="Gene3D" id="3.40.50.1820">
    <property type="entry name" value="alpha/beta hydrolase"/>
    <property type="match status" value="1"/>
</dbReference>
<dbReference type="Gene3D" id="1.10.510.10">
    <property type="entry name" value="Transferase(Phosphotransferase) domain 1"/>
    <property type="match status" value="1"/>
</dbReference>
<dbReference type="InterPro" id="IPR005152">
    <property type="entry name" value="Lipase_secreted"/>
</dbReference>
<dbReference type="InterPro" id="IPR002110">
    <property type="entry name" value="Ankyrin_rpt"/>
</dbReference>
<dbReference type="InterPro" id="IPR000719">
    <property type="entry name" value="Prot_kinase_dom"/>
</dbReference>
<dbReference type="Gene3D" id="1.25.40.20">
    <property type="entry name" value="Ankyrin repeat-containing domain"/>
    <property type="match status" value="1"/>
</dbReference>
<evidence type="ECO:0000256" key="1">
    <source>
        <dbReference type="ARBA" id="ARBA00022801"/>
    </source>
</evidence>
<dbReference type="Proteomes" id="UP000452235">
    <property type="component" value="Unassembled WGS sequence"/>
</dbReference>
<dbReference type="GO" id="GO:0004806">
    <property type="term" value="F:triacylglycerol lipase activity"/>
    <property type="evidence" value="ECO:0007669"/>
    <property type="project" value="InterPro"/>
</dbReference>
<dbReference type="SMART" id="SM00248">
    <property type="entry name" value="ANK"/>
    <property type="match status" value="5"/>
</dbReference>
<dbReference type="SUPFAM" id="SSF56112">
    <property type="entry name" value="Protein kinase-like (PK-like)"/>
    <property type="match status" value="1"/>
</dbReference>
<dbReference type="PANTHER" id="PTHR34853">
    <property type="match status" value="1"/>
</dbReference>
<dbReference type="PROSITE" id="PS00108">
    <property type="entry name" value="PROTEIN_KINASE_ST"/>
    <property type="match status" value="1"/>
</dbReference>
<dbReference type="Pfam" id="PF12796">
    <property type="entry name" value="Ank_2"/>
    <property type="match status" value="1"/>
</dbReference>
<dbReference type="EMBL" id="BLJY01000005">
    <property type="protein sequence ID" value="GFF15850.1"/>
    <property type="molecule type" value="Genomic_DNA"/>
</dbReference>
<organism evidence="2 3">
    <name type="scientific">Aspergillus terreus</name>
    <dbReference type="NCBI Taxonomy" id="33178"/>
    <lineage>
        <taxon>Eukaryota</taxon>
        <taxon>Fungi</taxon>
        <taxon>Dikarya</taxon>
        <taxon>Ascomycota</taxon>
        <taxon>Pezizomycotina</taxon>
        <taxon>Eurotiomycetes</taxon>
        <taxon>Eurotiomycetidae</taxon>
        <taxon>Eurotiales</taxon>
        <taxon>Aspergillaceae</taxon>
        <taxon>Aspergillus</taxon>
        <taxon>Aspergillus subgen. Circumdati</taxon>
    </lineage>
</organism>
<dbReference type="SUPFAM" id="SSF53474">
    <property type="entry name" value="alpha/beta-Hydrolases"/>
    <property type="match status" value="1"/>
</dbReference>
<accession>A0A5M3Z401</accession>
<dbReference type="GO" id="GO:0016042">
    <property type="term" value="P:lipid catabolic process"/>
    <property type="evidence" value="ECO:0007669"/>
    <property type="project" value="InterPro"/>
</dbReference>
<dbReference type="Pfam" id="PF03583">
    <property type="entry name" value="LIP"/>
    <property type="match status" value="1"/>
</dbReference>
<dbReference type="Pfam" id="PF00069">
    <property type="entry name" value="Pkinase"/>
    <property type="match status" value="1"/>
</dbReference>
<dbReference type="GO" id="GO:0004672">
    <property type="term" value="F:protein kinase activity"/>
    <property type="evidence" value="ECO:0007669"/>
    <property type="project" value="InterPro"/>
</dbReference>
<dbReference type="InterPro" id="IPR029058">
    <property type="entry name" value="AB_hydrolase_fold"/>
</dbReference>
<dbReference type="VEuPathDB" id="FungiDB:ATEG_04986"/>
<evidence type="ECO:0000313" key="3">
    <source>
        <dbReference type="Proteomes" id="UP000452235"/>
    </source>
</evidence>